<evidence type="ECO:0000259" key="1">
    <source>
        <dbReference type="Pfam" id="PF00561"/>
    </source>
</evidence>
<dbReference type="Proteomes" id="UP000654670">
    <property type="component" value="Unassembled WGS sequence"/>
</dbReference>
<dbReference type="PANTHER" id="PTHR43798:SF6">
    <property type="entry name" value="HYDROLASE, PUTATIVE (AFU_ORTHOLOGUE AFUA_4G13070)-RELATED"/>
    <property type="match status" value="1"/>
</dbReference>
<evidence type="ECO:0000313" key="3">
    <source>
        <dbReference type="Proteomes" id="UP000654670"/>
    </source>
</evidence>
<keyword evidence="2" id="KW-0378">Hydrolase</keyword>
<dbReference type="PANTHER" id="PTHR43798">
    <property type="entry name" value="MONOACYLGLYCEROL LIPASE"/>
    <property type="match status" value="1"/>
</dbReference>
<reference evidence="2" key="1">
    <citation type="journal article" date="2014" name="Int. J. Syst. Evol. Microbiol.">
        <title>Complete genome sequence of Corynebacterium casei LMG S-19264T (=DSM 44701T), isolated from a smear-ripened cheese.</title>
        <authorList>
            <consortium name="US DOE Joint Genome Institute (JGI-PGF)"/>
            <person name="Walter F."/>
            <person name="Albersmeier A."/>
            <person name="Kalinowski J."/>
            <person name="Ruckert C."/>
        </authorList>
    </citation>
    <scope>NUCLEOTIDE SEQUENCE</scope>
    <source>
        <strain evidence="2">JCM 15325</strain>
    </source>
</reference>
<dbReference type="Pfam" id="PF00561">
    <property type="entry name" value="Abhydrolase_1"/>
    <property type="match status" value="1"/>
</dbReference>
<dbReference type="RefSeq" id="WP_188805094.1">
    <property type="nucleotide sequence ID" value="NZ_BMOK01000021.1"/>
</dbReference>
<dbReference type="Gene3D" id="3.40.50.1820">
    <property type="entry name" value="alpha/beta hydrolase"/>
    <property type="match status" value="1"/>
</dbReference>
<evidence type="ECO:0000313" key="2">
    <source>
        <dbReference type="EMBL" id="GGL65151.1"/>
    </source>
</evidence>
<dbReference type="SUPFAM" id="SSF53474">
    <property type="entry name" value="alpha/beta-Hydrolases"/>
    <property type="match status" value="1"/>
</dbReference>
<reference evidence="2" key="2">
    <citation type="submission" date="2020-09" db="EMBL/GenBank/DDBJ databases">
        <authorList>
            <person name="Sun Q."/>
            <person name="Ohkuma M."/>
        </authorList>
    </citation>
    <scope>NUCLEOTIDE SEQUENCE</scope>
    <source>
        <strain evidence="2">JCM 15325</strain>
    </source>
</reference>
<dbReference type="AlphaFoldDB" id="A0A917S9F7"/>
<sequence length="277" mass="31741">MPYCKVRQAKIYFEDVGKGTPILMIHGYTPDHRLMSGCMEPIFKQRDGWRRIYMDLPGMGLTKNYTEISSSDEMLNAVLDFIETLLPGQKYLIAGESYGGYLARGVIENQKERIMGAAFICPVIIPQQKDRAVEKHKVLRTDNEFLARLTKEEREDFSSNQIVLDEYNWQRYKEEILSGCKIADGPFLAKVKKNYGFSFEVDPSDFVKPSLFLLGRQDATVGYKDALKIINKYPRGTFAILDQAGHNLQIEQSKLFDSLINEWLDRVEASEKSAKLV</sequence>
<dbReference type="InterPro" id="IPR000073">
    <property type="entry name" value="AB_hydrolase_1"/>
</dbReference>
<dbReference type="InterPro" id="IPR029058">
    <property type="entry name" value="AB_hydrolase_fold"/>
</dbReference>
<feature type="domain" description="AB hydrolase-1" evidence="1">
    <location>
        <begin position="21"/>
        <end position="251"/>
    </location>
</feature>
<name>A0A917S9F7_9BACL</name>
<comment type="caution">
    <text evidence="2">The sequence shown here is derived from an EMBL/GenBank/DDBJ whole genome shotgun (WGS) entry which is preliminary data.</text>
</comment>
<dbReference type="EMBL" id="BMOK01000021">
    <property type="protein sequence ID" value="GGL65151.1"/>
    <property type="molecule type" value="Genomic_DNA"/>
</dbReference>
<accession>A0A917S9F7</accession>
<keyword evidence="3" id="KW-1185">Reference proteome</keyword>
<gene>
    <name evidence="2" type="ORF">GCM10007968_31450</name>
</gene>
<proteinExistence type="predicted"/>
<protein>
    <submittedName>
        <fullName evidence="2">2-hydroxy-6-oxo-6-phenylhexa-2,4-dienoate hydrolase</fullName>
    </submittedName>
</protein>
<dbReference type="InterPro" id="IPR050266">
    <property type="entry name" value="AB_hydrolase_sf"/>
</dbReference>
<organism evidence="2 3">
    <name type="scientific">Sporolactobacillus putidus</name>
    <dbReference type="NCBI Taxonomy" id="492735"/>
    <lineage>
        <taxon>Bacteria</taxon>
        <taxon>Bacillati</taxon>
        <taxon>Bacillota</taxon>
        <taxon>Bacilli</taxon>
        <taxon>Bacillales</taxon>
        <taxon>Sporolactobacillaceae</taxon>
        <taxon>Sporolactobacillus</taxon>
    </lineage>
</organism>
<dbReference type="GO" id="GO:0016787">
    <property type="term" value="F:hydrolase activity"/>
    <property type="evidence" value="ECO:0007669"/>
    <property type="project" value="UniProtKB-KW"/>
</dbReference>